<dbReference type="EMBL" id="CH477386">
    <property type="protein sequence ID" value="EAT42073.1"/>
    <property type="molecule type" value="Genomic_DNA"/>
</dbReference>
<gene>
    <name evidence="2" type="ORF">AaeL_AAEL006357</name>
</gene>
<reference evidence="2" key="1">
    <citation type="submission" date="2005-10" db="EMBL/GenBank/DDBJ databases">
        <authorList>
            <person name="Loftus B.J."/>
            <person name="Nene V.M."/>
            <person name="Hannick L.I."/>
            <person name="Bidwell S."/>
            <person name="Haas B."/>
            <person name="Amedeo P."/>
            <person name="Orvis J."/>
            <person name="Wortman J.R."/>
            <person name="White O.R."/>
            <person name="Salzberg S."/>
            <person name="Shumway M."/>
            <person name="Koo H."/>
            <person name="Zhao Y."/>
            <person name="Holmes M."/>
            <person name="Miller J."/>
            <person name="Schatz M."/>
            <person name="Pop M."/>
            <person name="Pai G."/>
            <person name="Utterback T."/>
            <person name="Rogers Y.-H."/>
            <person name="Kravitz S."/>
            <person name="Fraser C.M."/>
        </authorList>
    </citation>
    <scope>NUCLEOTIDE SEQUENCE</scope>
    <source>
        <strain evidence="2">Liverpool</strain>
    </source>
</reference>
<reference evidence="2" key="3">
    <citation type="submission" date="2012-09" db="EMBL/GenBank/DDBJ databases">
        <authorList>
            <consortium name="VectorBase"/>
        </authorList>
    </citation>
    <scope>NUCLEOTIDE SEQUENCE</scope>
    <source>
        <strain evidence="2">Liverpool</strain>
    </source>
</reference>
<protein>
    <submittedName>
        <fullName evidence="2">AAEL006357-PA</fullName>
    </submittedName>
</protein>
<feature type="compositionally biased region" description="Polar residues" evidence="1">
    <location>
        <begin position="40"/>
        <end position="57"/>
    </location>
</feature>
<accession>Q176K9</accession>
<evidence type="ECO:0000256" key="1">
    <source>
        <dbReference type="SAM" id="MobiDB-lite"/>
    </source>
</evidence>
<name>Q176K9_AEDAE</name>
<feature type="region of interest" description="Disordered" evidence="1">
    <location>
        <begin position="1"/>
        <end position="96"/>
    </location>
</feature>
<dbReference type="Proteomes" id="UP000682892">
    <property type="component" value="Unassembled WGS sequence"/>
</dbReference>
<evidence type="ECO:0000313" key="2">
    <source>
        <dbReference type="EMBL" id="EAT42073.1"/>
    </source>
</evidence>
<feature type="compositionally biased region" description="Polar residues" evidence="1">
    <location>
        <begin position="135"/>
        <end position="145"/>
    </location>
</feature>
<feature type="compositionally biased region" description="Polar residues" evidence="1">
    <location>
        <begin position="70"/>
        <end position="96"/>
    </location>
</feature>
<dbReference type="AlphaFoldDB" id="Q176K9"/>
<dbReference type="HOGENOM" id="CLU_1497424_0_0_1"/>
<dbReference type="PaxDb" id="7159-AAEL006357-PA"/>
<proteinExistence type="predicted"/>
<evidence type="ECO:0000313" key="3">
    <source>
        <dbReference type="Proteomes" id="UP000682892"/>
    </source>
</evidence>
<feature type="compositionally biased region" description="Basic and acidic residues" evidence="1">
    <location>
        <begin position="58"/>
        <end position="69"/>
    </location>
</feature>
<sequence length="180" mass="20056">MVIDDLRRFKTPIRTPTVPSGKASSGPPSKASGNGKLRSLSGSRTSNDGSTRLNSSTKRCEQRKWREILQNHQSPNCKQQNSKPPSPRTGATTNDRITTINYEVLDIRRRRSTGGVKINDADHRHRNRPSLPEAPTTSTGNQVNPSIECNYEQKTRKLNFKIKVPGNLQAKAPMNKVVNK</sequence>
<reference evidence="2" key="2">
    <citation type="journal article" date="2007" name="Science">
        <title>Genome sequence of Aedes aegypti, a major arbovirus vector.</title>
        <authorList>
            <person name="Nene V."/>
            <person name="Wortman J.R."/>
            <person name="Lawson D."/>
            <person name="Haas B."/>
            <person name="Kodira C."/>
            <person name="Tu Z.J."/>
            <person name="Loftus B."/>
            <person name="Xi Z."/>
            <person name="Megy K."/>
            <person name="Grabherr M."/>
            <person name="Ren Q."/>
            <person name="Zdobnov E.M."/>
            <person name="Lobo N.F."/>
            <person name="Campbell K.S."/>
            <person name="Brown S.E."/>
            <person name="Bonaldo M.F."/>
            <person name="Zhu J."/>
            <person name="Sinkins S.P."/>
            <person name="Hogenkamp D.G."/>
            <person name="Amedeo P."/>
            <person name="Arensburger P."/>
            <person name="Atkinson P.W."/>
            <person name="Bidwell S."/>
            <person name="Biedler J."/>
            <person name="Birney E."/>
            <person name="Bruggner R.V."/>
            <person name="Costas J."/>
            <person name="Coy M.R."/>
            <person name="Crabtree J."/>
            <person name="Crawford M."/>
            <person name="Debruyn B."/>
            <person name="Decaprio D."/>
            <person name="Eiglmeier K."/>
            <person name="Eisenstadt E."/>
            <person name="El-Dorry H."/>
            <person name="Gelbart W.M."/>
            <person name="Gomes S.L."/>
            <person name="Hammond M."/>
            <person name="Hannick L.I."/>
            <person name="Hogan J.R."/>
            <person name="Holmes M.H."/>
            <person name="Jaffe D."/>
            <person name="Johnston J.S."/>
            <person name="Kennedy R.C."/>
            <person name="Koo H."/>
            <person name="Kravitz S."/>
            <person name="Kriventseva E.V."/>
            <person name="Kulp D."/>
            <person name="Labutti K."/>
            <person name="Lee E."/>
            <person name="Li S."/>
            <person name="Lovin D.D."/>
            <person name="Mao C."/>
            <person name="Mauceli E."/>
            <person name="Menck C.F."/>
            <person name="Miller J.R."/>
            <person name="Montgomery P."/>
            <person name="Mori A."/>
            <person name="Nascimento A.L."/>
            <person name="Naveira H.F."/>
            <person name="Nusbaum C."/>
            <person name="O'leary S."/>
            <person name="Orvis J."/>
            <person name="Pertea M."/>
            <person name="Quesneville H."/>
            <person name="Reidenbach K.R."/>
            <person name="Rogers Y.H."/>
            <person name="Roth C.W."/>
            <person name="Schneider J.R."/>
            <person name="Schatz M."/>
            <person name="Shumway M."/>
            <person name="Stanke M."/>
            <person name="Stinson E.O."/>
            <person name="Tubio J.M."/>
            <person name="Vanzee J.P."/>
            <person name="Verjovski-Almeida S."/>
            <person name="Werner D."/>
            <person name="White O."/>
            <person name="Wyder S."/>
            <person name="Zeng Q."/>
            <person name="Zhao Q."/>
            <person name="Zhao Y."/>
            <person name="Hill C.A."/>
            <person name="Raikhel A.S."/>
            <person name="Soares M.B."/>
            <person name="Knudson D.L."/>
            <person name="Lee N.H."/>
            <person name="Galagan J."/>
            <person name="Salzberg S.L."/>
            <person name="Paulsen I.T."/>
            <person name="Dimopoulos G."/>
            <person name="Collins F.H."/>
            <person name="Birren B."/>
            <person name="Fraser-Liggett C.M."/>
            <person name="Severson D.W."/>
        </authorList>
    </citation>
    <scope>NUCLEOTIDE SEQUENCE [LARGE SCALE GENOMIC DNA]</scope>
    <source>
        <strain evidence="2">Liverpool</strain>
    </source>
</reference>
<dbReference type="OMA" id="SIECNYE"/>
<feature type="compositionally biased region" description="Low complexity" evidence="1">
    <location>
        <begin position="19"/>
        <end position="33"/>
    </location>
</feature>
<organism evidence="2 3">
    <name type="scientific">Aedes aegypti</name>
    <name type="common">Yellowfever mosquito</name>
    <name type="synonym">Culex aegypti</name>
    <dbReference type="NCBI Taxonomy" id="7159"/>
    <lineage>
        <taxon>Eukaryota</taxon>
        <taxon>Metazoa</taxon>
        <taxon>Ecdysozoa</taxon>
        <taxon>Arthropoda</taxon>
        <taxon>Hexapoda</taxon>
        <taxon>Insecta</taxon>
        <taxon>Pterygota</taxon>
        <taxon>Neoptera</taxon>
        <taxon>Endopterygota</taxon>
        <taxon>Diptera</taxon>
        <taxon>Nematocera</taxon>
        <taxon>Culicoidea</taxon>
        <taxon>Culicidae</taxon>
        <taxon>Culicinae</taxon>
        <taxon>Aedini</taxon>
        <taxon>Aedes</taxon>
        <taxon>Stegomyia</taxon>
    </lineage>
</organism>
<feature type="region of interest" description="Disordered" evidence="1">
    <location>
        <begin position="118"/>
        <end position="145"/>
    </location>
</feature>